<evidence type="ECO:0000313" key="2">
    <source>
        <dbReference type="EMBL" id="ELR44847.1"/>
    </source>
</evidence>
<reference evidence="2 3" key="1">
    <citation type="journal article" date="2012" name="Nat. Genet.">
        <title>The yak genome and adaptation to life at high altitude.</title>
        <authorList>
            <person name="Qiu Q."/>
            <person name="Zhang G."/>
            <person name="Ma T."/>
            <person name="Qian W."/>
            <person name="Wang J."/>
            <person name="Ye Z."/>
            <person name="Cao C."/>
            <person name="Hu Q."/>
            <person name="Kim J."/>
            <person name="Larkin D.M."/>
            <person name="Auvil L."/>
            <person name="Capitanu B."/>
            <person name="Ma J."/>
            <person name="Lewin H.A."/>
            <person name="Qian X."/>
            <person name="Lang Y."/>
            <person name="Zhou R."/>
            <person name="Wang L."/>
            <person name="Wang K."/>
            <person name="Xia J."/>
            <person name="Liao S."/>
            <person name="Pan S."/>
            <person name="Lu X."/>
            <person name="Hou H."/>
            <person name="Wang Y."/>
            <person name="Zang X."/>
            <person name="Yin Y."/>
            <person name="Ma H."/>
            <person name="Zhang J."/>
            <person name="Wang Z."/>
            <person name="Zhang Y."/>
            <person name="Zhang D."/>
            <person name="Yonezawa T."/>
            <person name="Hasegawa M."/>
            <person name="Zhong Y."/>
            <person name="Liu W."/>
            <person name="Zhang Y."/>
            <person name="Huang Z."/>
            <person name="Zhang S."/>
            <person name="Long R."/>
            <person name="Yang H."/>
            <person name="Wang J."/>
            <person name="Lenstra J.A."/>
            <person name="Cooper D.N."/>
            <person name="Wu Y."/>
            <person name="Wang J."/>
            <person name="Shi P."/>
            <person name="Wang J."/>
            <person name="Liu J."/>
        </authorList>
    </citation>
    <scope>NUCLEOTIDE SEQUENCE [LARGE SCALE GENOMIC DNA]</scope>
    <source>
        <strain evidence="3">yakQH1</strain>
    </source>
</reference>
<feature type="region of interest" description="Disordered" evidence="1">
    <location>
        <begin position="1"/>
        <end position="29"/>
    </location>
</feature>
<dbReference type="Proteomes" id="UP000011080">
    <property type="component" value="Unassembled WGS sequence"/>
</dbReference>
<organism evidence="2 3">
    <name type="scientific">Bos mutus</name>
    <name type="common">wild yak</name>
    <dbReference type="NCBI Taxonomy" id="72004"/>
    <lineage>
        <taxon>Eukaryota</taxon>
        <taxon>Metazoa</taxon>
        <taxon>Chordata</taxon>
        <taxon>Craniata</taxon>
        <taxon>Vertebrata</taxon>
        <taxon>Euteleostomi</taxon>
        <taxon>Mammalia</taxon>
        <taxon>Eutheria</taxon>
        <taxon>Laurasiatheria</taxon>
        <taxon>Artiodactyla</taxon>
        <taxon>Ruminantia</taxon>
        <taxon>Pecora</taxon>
        <taxon>Bovidae</taxon>
        <taxon>Bovinae</taxon>
        <taxon>Bos</taxon>
    </lineage>
</organism>
<proteinExistence type="predicted"/>
<feature type="compositionally biased region" description="Basic and acidic residues" evidence="1">
    <location>
        <begin position="152"/>
        <end position="166"/>
    </location>
</feature>
<gene>
    <name evidence="2" type="ORF">M91_21693</name>
</gene>
<evidence type="ECO:0000313" key="3">
    <source>
        <dbReference type="Proteomes" id="UP000011080"/>
    </source>
</evidence>
<protein>
    <submittedName>
        <fullName evidence="2">Uncharacterized protein</fullName>
    </submittedName>
</protein>
<dbReference type="AlphaFoldDB" id="L8HP90"/>
<evidence type="ECO:0000256" key="1">
    <source>
        <dbReference type="SAM" id="MobiDB-lite"/>
    </source>
</evidence>
<accession>L8HP90</accession>
<feature type="region of interest" description="Disordered" evidence="1">
    <location>
        <begin position="152"/>
        <end position="172"/>
    </location>
</feature>
<name>L8HP90_9CETA</name>
<sequence length="172" mass="19140">MVRGNTRLSSSHEGHQGLPLISGATSSPSQEGVTLCIKENKTDYINTFPIEPSGIERNWSLSLHQDYLHRIWLFGFNPYFFEHNSLGMRSASKRVGLQGYAQMGFLVLLTMPLLGLSVATEIPGSMKTATLAHSASVTGLNKRLSCLILTQDRRGSPQEPHNRQEDTLIPFW</sequence>
<dbReference type="EMBL" id="JH885146">
    <property type="protein sequence ID" value="ELR44847.1"/>
    <property type="molecule type" value="Genomic_DNA"/>
</dbReference>